<proteinExistence type="inferred from homology"/>
<dbReference type="Gene3D" id="3.40.50.150">
    <property type="entry name" value="Vaccinia Virus protein VP39"/>
    <property type="match status" value="1"/>
</dbReference>
<dbReference type="SUPFAM" id="SSF53335">
    <property type="entry name" value="S-adenosyl-L-methionine-dependent methyltransferases"/>
    <property type="match status" value="1"/>
</dbReference>
<protein>
    <submittedName>
        <fullName evidence="8">Site-specific DNA-methyltransferase</fullName>
    </submittedName>
</protein>
<dbReference type="PRINTS" id="PR00506">
    <property type="entry name" value="D21N6MTFRASE"/>
</dbReference>
<evidence type="ECO:0000256" key="3">
    <source>
        <dbReference type="ARBA" id="ARBA00022679"/>
    </source>
</evidence>
<reference evidence="8 9" key="1">
    <citation type="submission" date="2024-01" db="EMBL/GenBank/DDBJ databases">
        <title>Description of Streptococcus dentalis sp. nov., Streptococcus gingivalis sp. nov., Streptococcus lingualis sp. nov. isolated from human oral cavity.</title>
        <authorList>
            <person name="Choi Y.S."/>
            <person name="Goo B.J."/>
            <person name="Bae J.W."/>
        </authorList>
    </citation>
    <scope>NUCLEOTIDE SEQUENCE [LARGE SCALE GENOMIC DNA]</scope>
    <source>
        <strain evidence="8 9">S2</strain>
    </source>
</reference>
<dbReference type="InterPro" id="IPR002941">
    <property type="entry name" value="DNA_methylase_N4/N6"/>
</dbReference>
<evidence type="ECO:0000256" key="4">
    <source>
        <dbReference type="ARBA" id="ARBA00022691"/>
    </source>
</evidence>
<sequence>MIKDIISANERVTLNGKEMSVLRENFPACFRADGSFDITRFSEFLKDKIDISHEGYELKFLGKNYAKMLASLDTETVIVPDEAHNSLPENINSENVYISGDNLDGLKHLLKSYAGQVKCIYIDPPYNTGSDGFVYNDKFNFTAEDLIEKLSIDEEQAQRILDLTNRGSASHSAWLMFMYPRLQLAKGLLSKDGVIFISIDDNEQGNLKLVCDDIFGEQNFAGQIAVVNNLKGRNDRANIATTHEYLLMYVSENFVSGGLPLTDEQKKQYKYTDENGNLYALRDLRKRGRPDRREDRPNMYFPIYFNPETGDISMNALNGYEKIIPLRGDGSDGRWRWGKDHVANSLNILHPDKNNKGRWGIKHRVYLNPALNPVVLDDEFDEFDEGEERTSKAKSFWQGGELSTDVARRTLKAILPDVEFDYPKSVELIKRVLHMGISGQTTGIVCDFFSGSATTMQAVYELNQDRNSNISCILIQLPENLDDKLKTASGETLRNIKKNTAFLDSAHRTHTIDYLGLERIIRAANKMREECPDTTADLGFKHYTLHEVSQTTLDKIEKFDNSGFITDTTVYDEFGTATVLTTWLVHDNYGFVNKCEMVDLAGYTAYWCENHLYLINPGLTEEAIKALVEKYNTEGAFNPQNIVLFGYSFNYVEMENLKTNVKILRDSEKNLKINLDIRY</sequence>
<dbReference type="PIRSF" id="PIRSF015855">
    <property type="entry name" value="TypeIII_Mtase_mKpnI"/>
    <property type="match status" value="1"/>
</dbReference>
<keyword evidence="3" id="KW-0808">Transferase</keyword>
<comment type="caution">
    <text evidence="8">The sequence shown here is derived from an EMBL/GenBank/DDBJ whole genome shotgun (WGS) entry which is preliminary data.</text>
</comment>
<dbReference type="Proteomes" id="UP001308656">
    <property type="component" value="Unassembled WGS sequence"/>
</dbReference>
<dbReference type="EMBL" id="JAYKTO010000001">
    <property type="protein sequence ID" value="MEB3519142.1"/>
    <property type="molecule type" value="Genomic_DNA"/>
</dbReference>
<evidence type="ECO:0000313" key="9">
    <source>
        <dbReference type="Proteomes" id="UP001308656"/>
    </source>
</evidence>
<feature type="domain" description="DNA methylase N-4/N-6" evidence="6">
    <location>
        <begin position="117"/>
        <end position="465"/>
    </location>
</feature>
<dbReference type="Pfam" id="PF01555">
    <property type="entry name" value="N6_N4_Mtase"/>
    <property type="match status" value="1"/>
</dbReference>
<dbReference type="InterPro" id="IPR002052">
    <property type="entry name" value="DNA_methylase_N6_adenine_CS"/>
</dbReference>
<keyword evidence="5" id="KW-0680">Restriction system</keyword>
<organism evidence="8 9">
    <name type="scientific">Streptococcus gingivalis</name>
    <dbReference type="NCBI Taxonomy" id="3111861"/>
    <lineage>
        <taxon>Bacteria</taxon>
        <taxon>Bacillati</taxon>
        <taxon>Bacillota</taxon>
        <taxon>Bacilli</taxon>
        <taxon>Lactobacillales</taxon>
        <taxon>Streptococcaceae</taxon>
        <taxon>Streptococcus</taxon>
    </lineage>
</organism>
<evidence type="ECO:0000259" key="7">
    <source>
        <dbReference type="Pfam" id="PF18273"/>
    </source>
</evidence>
<dbReference type="InterPro" id="IPR029063">
    <property type="entry name" value="SAM-dependent_MTases_sf"/>
</dbReference>
<evidence type="ECO:0000256" key="1">
    <source>
        <dbReference type="ARBA" id="ARBA00006594"/>
    </source>
</evidence>
<feature type="domain" description="Type III R-M EcoP15I C-terminal" evidence="7">
    <location>
        <begin position="574"/>
        <end position="671"/>
    </location>
</feature>
<evidence type="ECO:0000256" key="2">
    <source>
        <dbReference type="ARBA" id="ARBA00022603"/>
    </source>
</evidence>
<evidence type="ECO:0000259" key="6">
    <source>
        <dbReference type="Pfam" id="PF01555"/>
    </source>
</evidence>
<dbReference type="PROSITE" id="PS00092">
    <property type="entry name" value="N6_MTASE"/>
    <property type="match status" value="1"/>
</dbReference>
<gene>
    <name evidence="8" type="ORF">SM122_00800</name>
</gene>
<keyword evidence="9" id="KW-1185">Reference proteome</keyword>
<name>A0ABU6B5M2_9STRE</name>
<dbReference type="Pfam" id="PF18273">
    <property type="entry name" value="T3RM_EcoP15I_C"/>
    <property type="match status" value="1"/>
</dbReference>
<evidence type="ECO:0000256" key="5">
    <source>
        <dbReference type="ARBA" id="ARBA00022747"/>
    </source>
</evidence>
<evidence type="ECO:0000313" key="8">
    <source>
        <dbReference type="EMBL" id="MEB3519142.1"/>
    </source>
</evidence>
<dbReference type="InterPro" id="IPR002295">
    <property type="entry name" value="N4/N6-MTase_EcoPI_Mod-like"/>
</dbReference>
<keyword evidence="4" id="KW-0949">S-adenosyl-L-methionine</keyword>
<accession>A0ABU6B5M2</accession>
<keyword evidence="2" id="KW-0489">Methyltransferase</keyword>
<dbReference type="RefSeq" id="WP_155169550.1">
    <property type="nucleotide sequence ID" value="NZ_JAYKTO010000001.1"/>
</dbReference>
<dbReference type="InterPro" id="IPR041405">
    <property type="entry name" value="T3RM_EcoP15I_C"/>
</dbReference>
<comment type="similarity">
    <text evidence="1">Belongs to the N(4)/N(6)-methyltransferase family.</text>
</comment>